<dbReference type="AlphaFoldDB" id="A0A917HIM8"/>
<dbReference type="SUPFAM" id="SSF52499">
    <property type="entry name" value="Isochorismatase-like hydrolases"/>
    <property type="match status" value="1"/>
</dbReference>
<name>A0A917HIM8_9BACI</name>
<evidence type="ECO:0000259" key="3">
    <source>
        <dbReference type="Pfam" id="PF00857"/>
    </source>
</evidence>
<dbReference type="Gene3D" id="3.40.50.850">
    <property type="entry name" value="Isochorismatase-like"/>
    <property type="match status" value="1"/>
</dbReference>
<keyword evidence="2" id="KW-0378">Hydrolase</keyword>
<evidence type="ECO:0000313" key="4">
    <source>
        <dbReference type="EMBL" id="GGG80537.1"/>
    </source>
</evidence>
<dbReference type="Pfam" id="PF00857">
    <property type="entry name" value="Isochorismatase"/>
    <property type="match status" value="1"/>
</dbReference>
<reference evidence="4" key="2">
    <citation type="submission" date="2020-09" db="EMBL/GenBank/DDBJ databases">
        <authorList>
            <person name="Sun Q."/>
            <person name="Zhou Y."/>
        </authorList>
    </citation>
    <scope>NUCLEOTIDE SEQUENCE</scope>
    <source>
        <strain evidence="4">CGMCC 1.12754</strain>
    </source>
</reference>
<dbReference type="CDD" id="cd01014">
    <property type="entry name" value="nicotinamidase_related"/>
    <property type="match status" value="1"/>
</dbReference>
<dbReference type="InterPro" id="IPR050272">
    <property type="entry name" value="Isochorismatase-like_hydrls"/>
</dbReference>
<proteinExistence type="inferred from homology"/>
<dbReference type="RefSeq" id="WP_188455948.1">
    <property type="nucleotide sequence ID" value="NZ_BMFR01000012.1"/>
</dbReference>
<protein>
    <submittedName>
        <fullName evidence="4">Isochorismatase</fullName>
    </submittedName>
</protein>
<dbReference type="InterPro" id="IPR036380">
    <property type="entry name" value="Isochorismatase-like_sf"/>
</dbReference>
<evidence type="ECO:0000256" key="2">
    <source>
        <dbReference type="ARBA" id="ARBA00022801"/>
    </source>
</evidence>
<comment type="similarity">
    <text evidence="1">Belongs to the isochorismatase family.</text>
</comment>
<dbReference type="InterPro" id="IPR000868">
    <property type="entry name" value="Isochorismatase-like_dom"/>
</dbReference>
<comment type="caution">
    <text evidence="4">The sequence shown here is derived from an EMBL/GenBank/DDBJ whole genome shotgun (WGS) entry which is preliminary data.</text>
</comment>
<dbReference type="GO" id="GO:0016787">
    <property type="term" value="F:hydrolase activity"/>
    <property type="evidence" value="ECO:0007669"/>
    <property type="project" value="UniProtKB-KW"/>
</dbReference>
<dbReference type="EMBL" id="BMFR01000012">
    <property type="protein sequence ID" value="GGG80537.1"/>
    <property type="molecule type" value="Genomic_DNA"/>
</dbReference>
<reference evidence="4" key="1">
    <citation type="journal article" date="2014" name="Int. J. Syst. Evol. Microbiol.">
        <title>Complete genome sequence of Corynebacterium casei LMG S-19264T (=DSM 44701T), isolated from a smear-ripened cheese.</title>
        <authorList>
            <consortium name="US DOE Joint Genome Institute (JGI-PGF)"/>
            <person name="Walter F."/>
            <person name="Albersmeier A."/>
            <person name="Kalinowski J."/>
            <person name="Ruckert C."/>
        </authorList>
    </citation>
    <scope>NUCLEOTIDE SEQUENCE</scope>
    <source>
        <strain evidence="4">CGMCC 1.12754</strain>
    </source>
</reference>
<dbReference type="PANTHER" id="PTHR43540:SF14">
    <property type="entry name" value="ISOCHORISMATASE"/>
    <property type="match status" value="1"/>
</dbReference>
<organism evidence="4 5">
    <name type="scientific">Virgibacillus oceani</name>
    <dbReference type="NCBI Taxonomy" id="1479511"/>
    <lineage>
        <taxon>Bacteria</taxon>
        <taxon>Bacillati</taxon>
        <taxon>Bacillota</taxon>
        <taxon>Bacilli</taxon>
        <taxon>Bacillales</taxon>
        <taxon>Bacillaceae</taxon>
        <taxon>Virgibacillus</taxon>
    </lineage>
</organism>
<dbReference type="PANTHER" id="PTHR43540">
    <property type="entry name" value="PEROXYUREIDOACRYLATE/UREIDOACRYLATE AMIDOHYDROLASE-RELATED"/>
    <property type="match status" value="1"/>
</dbReference>
<sequence length="185" mass="20712">MNQALLVIDAQSDLINGSKEEKGVINQQQLLANINSVIKEALREQALIVFVRDLDISEGKGKGFQVHEAIHVPEQAKIFNKEATNSFHGTGLKSYLEENQIEHLVIMGCQTEHCIDTAVRTATVNGFDVTLVGDGHSTSDKTVLNAQQIIDHHNHTLHGHYKVEHFSIVRKADEDLFKPIHDTYR</sequence>
<evidence type="ECO:0000256" key="1">
    <source>
        <dbReference type="ARBA" id="ARBA00006336"/>
    </source>
</evidence>
<dbReference type="Proteomes" id="UP000622860">
    <property type="component" value="Unassembled WGS sequence"/>
</dbReference>
<accession>A0A917HIM8</accession>
<feature type="domain" description="Isochorismatase-like" evidence="3">
    <location>
        <begin position="4"/>
        <end position="141"/>
    </location>
</feature>
<gene>
    <name evidence="4" type="ORF">GCM10011398_27410</name>
</gene>
<evidence type="ECO:0000313" key="5">
    <source>
        <dbReference type="Proteomes" id="UP000622860"/>
    </source>
</evidence>
<keyword evidence="5" id="KW-1185">Reference proteome</keyword>